<dbReference type="Pfam" id="PF02557">
    <property type="entry name" value="VanY"/>
    <property type="match status" value="1"/>
</dbReference>
<protein>
    <recommendedName>
        <fullName evidence="1">D-alanyl-D-alanine carboxypeptidase-like core domain-containing protein</fullName>
    </recommendedName>
</protein>
<comment type="caution">
    <text evidence="2">The sequence shown here is derived from an EMBL/GenBank/DDBJ whole genome shotgun (WGS) entry which is preliminary data.</text>
</comment>
<dbReference type="InterPro" id="IPR052179">
    <property type="entry name" value="DD-CPase-like"/>
</dbReference>
<name>A0ABS1LNV0_9MICO</name>
<organism evidence="2 3">
    <name type="scientific">Myceligenerans indicum</name>
    <dbReference type="NCBI Taxonomy" id="2593663"/>
    <lineage>
        <taxon>Bacteria</taxon>
        <taxon>Bacillati</taxon>
        <taxon>Actinomycetota</taxon>
        <taxon>Actinomycetes</taxon>
        <taxon>Micrococcales</taxon>
        <taxon>Promicromonosporaceae</taxon>
        <taxon>Myceligenerans</taxon>
    </lineage>
</organism>
<evidence type="ECO:0000313" key="2">
    <source>
        <dbReference type="EMBL" id="MBL0887935.1"/>
    </source>
</evidence>
<feature type="domain" description="D-alanyl-D-alanine carboxypeptidase-like core" evidence="1">
    <location>
        <begin position="77"/>
        <end position="184"/>
    </location>
</feature>
<dbReference type="InterPro" id="IPR009045">
    <property type="entry name" value="Zn_M74/Hedgehog-like"/>
</dbReference>
<keyword evidence="3" id="KW-1185">Reference proteome</keyword>
<proteinExistence type="predicted"/>
<accession>A0ABS1LNV0</accession>
<dbReference type="Proteomes" id="UP000675409">
    <property type="component" value="Unassembled WGS sequence"/>
</dbReference>
<dbReference type="InterPro" id="IPR003709">
    <property type="entry name" value="VanY-like_core_dom"/>
</dbReference>
<dbReference type="EMBL" id="JABBYC010000039">
    <property type="protein sequence ID" value="MBL0887935.1"/>
    <property type="molecule type" value="Genomic_DNA"/>
</dbReference>
<dbReference type="PANTHER" id="PTHR34385">
    <property type="entry name" value="D-ALANYL-D-ALANINE CARBOXYPEPTIDASE"/>
    <property type="match status" value="1"/>
</dbReference>
<evidence type="ECO:0000313" key="3">
    <source>
        <dbReference type="Proteomes" id="UP000675409"/>
    </source>
</evidence>
<reference evidence="2 3" key="1">
    <citation type="journal article" date="2021" name="Arch. Microbiol.">
        <title>Myceligenerans indicum sp. nov., an actinobacterium isolated from mangrove sediment of Sundarbans, India.</title>
        <authorList>
            <person name="Asha K."/>
            <person name="Bhadury P."/>
        </authorList>
    </citation>
    <scope>NUCLEOTIDE SEQUENCE [LARGE SCALE GENOMIC DNA]</scope>
    <source>
        <strain evidence="2 3">I2</strain>
    </source>
</reference>
<gene>
    <name evidence="2" type="ORF">HGK34_16875</name>
</gene>
<dbReference type="Gene3D" id="3.30.1380.10">
    <property type="match status" value="1"/>
</dbReference>
<sequence>MRVEVRREVTLPGQWSSRGAAHAVARAGPRAPDTLDELAGPLTAGRASGPGSVARGYRNGRIPDRALCELSFAAGQRLRCDAAGAFEHLNGAYRAAFGRDLAVRDSYRSYEEQVAVAASRGALAAPPGTSNHGWGQAVDLGGGIQYFGSAEHGWMAANARAYGWTHPAWAGTGGVKPEAWHWEYGTGG</sequence>
<dbReference type="PANTHER" id="PTHR34385:SF1">
    <property type="entry name" value="PEPTIDOGLYCAN L-ALANYL-D-GLUTAMATE ENDOPEPTIDASE CWLK"/>
    <property type="match status" value="1"/>
</dbReference>
<evidence type="ECO:0000259" key="1">
    <source>
        <dbReference type="Pfam" id="PF02557"/>
    </source>
</evidence>
<dbReference type="CDD" id="cd14814">
    <property type="entry name" value="Peptidase_M15"/>
    <property type="match status" value="1"/>
</dbReference>
<dbReference type="SUPFAM" id="SSF55166">
    <property type="entry name" value="Hedgehog/DD-peptidase"/>
    <property type="match status" value="1"/>
</dbReference>